<evidence type="ECO:0000259" key="4">
    <source>
        <dbReference type="PROSITE" id="PS50111"/>
    </source>
</evidence>
<dbReference type="PROSITE" id="PS50111">
    <property type="entry name" value="CHEMOTAXIS_TRANSDUC_2"/>
    <property type="match status" value="1"/>
</dbReference>
<dbReference type="Proteomes" id="UP000295129">
    <property type="component" value="Unassembled WGS sequence"/>
</dbReference>
<dbReference type="GO" id="GO:0007165">
    <property type="term" value="P:signal transduction"/>
    <property type="evidence" value="ECO:0007669"/>
    <property type="project" value="UniProtKB-KW"/>
</dbReference>
<dbReference type="PROSITE" id="PS50113">
    <property type="entry name" value="PAC"/>
    <property type="match status" value="1"/>
</dbReference>
<dbReference type="Gene3D" id="3.30.450.20">
    <property type="entry name" value="PAS domain"/>
    <property type="match status" value="2"/>
</dbReference>
<gene>
    <name evidence="6" type="ORF">C7389_101167</name>
</gene>
<feature type="domain" description="PAC" evidence="5">
    <location>
        <begin position="92"/>
        <end position="144"/>
    </location>
</feature>
<dbReference type="InterPro" id="IPR013655">
    <property type="entry name" value="PAS_fold_3"/>
</dbReference>
<dbReference type="InterPro" id="IPR000700">
    <property type="entry name" value="PAS-assoc_C"/>
</dbReference>
<dbReference type="Pfam" id="PF08447">
    <property type="entry name" value="PAS_3"/>
    <property type="match status" value="1"/>
</dbReference>
<evidence type="ECO:0000313" key="6">
    <source>
        <dbReference type="EMBL" id="TDN56788.1"/>
    </source>
</evidence>
<dbReference type="OrthoDB" id="9765776at2"/>
<evidence type="ECO:0000259" key="5">
    <source>
        <dbReference type="PROSITE" id="PS50113"/>
    </source>
</evidence>
<keyword evidence="3" id="KW-0175">Coiled coil</keyword>
<proteinExistence type="predicted"/>
<dbReference type="SMART" id="SM00283">
    <property type="entry name" value="MA"/>
    <property type="match status" value="1"/>
</dbReference>
<comment type="caution">
    <text evidence="6">The sequence shown here is derived from an EMBL/GenBank/DDBJ whole genome shotgun (WGS) entry which is preliminary data.</text>
</comment>
<evidence type="ECO:0000256" key="2">
    <source>
        <dbReference type="PROSITE-ProRule" id="PRU00284"/>
    </source>
</evidence>
<dbReference type="SUPFAM" id="SSF58104">
    <property type="entry name" value="Methyl-accepting chemotaxis protein (MCP) signaling domain"/>
    <property type="match status" value="1"/>
</dbReference>
<dbReference type="AlphaFoldDB" id="A0A4R6EGZ0"/>
<dbReference type="Gene3D" id="1.10.287.950">
    <property type="entry name" value="Methyl-accepting chemotaxis protein"/>
    <property type="match status" value="1"/>
</dbReference>
<dbReference type="GO" id="GO:0016020">
    <property type="term" value="C:membrane"/>
    <property type="evidence" value="ECO:0007669"/>
    <property type="project" value="InterPro"/>
</dbReference>
<dbReference type="EMBL" id="SNVV01000001">
    <property type="protein sequence ID" value="TDN56788.1"/>
    <property type="molecule type" value="Genomic_DNA"/>
</dbReference>
<dbReference type="InterPro" id="IPR001610">
    <property type="entry name" value="PAC"/>
</dbReference>
<evidence type="ECO:0000256" key="3">
    <source>
        <dbReference type="SAM" id="Coils"/>
    </source>
</evidence>
<feature type="domain" description="Methyl-accepting transducer" evidence="4">
    <location>
        <begin position="264"/>
        <end position="438"/>
    </location>
</feature>
<evidence type="ECO:0000256" key="1">
    <source>
        <dbReference type="ARBA" id="ARBA00023224"/>
    </source>
</evidence>
<dbReference type="InterPro" id="IPR000014">
    <property type="entry name" value="PAS"/>
</dbReference>
<dbReference type="NCBIfam" id="TIGR00229">
    <property type="entry name" value="sensory_box"/>
    <property type="match status" value="2"/>
</dbReference>
<dbReference type="PANTHER" id="PTHR32089">
    <property type="entry name" value="METHYL-ACCEPTING CHEMOTAXIS PROTEIN MCPB"/>
    <property type="match status" value="1"/>
</dbReference>
<accession>A0A4R6EGZ0</accession>
<dbReference type="CDD" id="cd00130">
    <property type="entry name" value="PAS"/>
    <property type="match status" value="2"/>
</dbReference>
<name>A0A4R6EGZ0_9RHOO</name>
<keyword evidence="1 2" id="KW-0807">Transducer</keyword>
<reference evidence="6 7" key="1">
    <citation type="submission" date="2019-03" db="EMBL/GenBank/DDBJ databases">
        <title>Genomic Encyclopedia of Type Strains, Phase IV (KMG-IV): sequencing the most valuable type-strain genomes for metagenomic binning, comparative biology and taxonomic classification.</title>
        <authorList>
            <person name="Goeker M."/>
        </authorList>
    </citation>
    <scope>NUCLEOTIDE SEQUENCE [LARGE SCALE GENOMIC DNA]</scope>
    <source>
        <strain evidence="6 7">DSM 12121</strain>
    </source>
</reference>
<dbReference type="InterPro" id="IPR004089">
    <property type="entry name" value="MCPsignal_dom"/>
</dbReference>
<dbReference type="PANTHER" id="PTHR32089:SF112">
    <property type="entry name" value="LYSOZYME-LIKE PROTEIN-RELATED"/>
    <property type="match status" value="1"/>
</dbReference>
<dbReference type="SUPFAM" id="SSF55785">
    <property type="entry name" value="PYP-like sensor domain (PAS domain)"/>
    <property type="match status" value="2"/>
</dbReference>
<evidence type="ECO:0000313" key="7">
    <source>
        <dbReference type="Proteomes" id="UP000295129"/>
    </source>
</evidence>
<dbReference type="Pfam" id="PF00015">
    <property type="entry name" value="MCPsignal"/>
    <property type="match status" value="1"/>
</dbReference>
<keyword evidence="7" id="KW-1185">Reference proteome</keyword>
<sequence length="438" mass="48407">MFNSRLKQDLQSLQESISSIEQVKRSLDNEMLAMSLDPQGRIQSVNPNFEHEMQYRAAELAGRAIDDLVPEHVKALDFYSRLKNAITRQEHLSGVIRLLRGNGREAWLRAIVQPVFGTQGDLKQFSVYASDLTRTIETSREYENLVKALQRSTAVIEFNLAGEVITANELFLKAMGYTLPQIQGKHHRIFCEQAEVNSPAYAAFWDRLRRGDFITDRFKRIDSQGRVVWLEASYNPVIDSDGKLYKVAKFATIITDQVNREIAVSEAATIAFDTSQQTDNCAQQGAEVIKQTVNVMQELAGAMDDASEGIGALNKQSQNIVAIINNIGSIADQTNLLALNAAIEAARAGEHGRGFAVVADEVRQLAFRTTTATREIVDVVHQNQKLAEEAVHIIDNGKRHAETGLVLAGEAGSVIVEIQDGAQRVVDAVGKFASQLSK</sequence>
<dbReference type="Pfam" id="PF13426">
    <property type="entry name" value="PAS_9"/>
    <property type="match status" value="1"/>
</dbReference>
<feature type="coiled-coil region" evidence="3">
    <location>
        <begin position="3"/>
        <end position="30"/>
    </location>
</feature>
<dbReference type="InterPro" id="IPR035965">
    <property type="entry name" value="PAS-like_dom_sf"/>
</dbReference>
<organism evidence="6 7">
    <name type="scientific">Azoarcus indigens</name>
    <dbReference type="NCBI Taxonomy" id="29545"/>
    <lineage>
        <taxon>Bacteria</taxon>
        <taxon>Pseudomonadati</taxon>
        <taxon>Pseudomonadota</taxon>
        <taxon>Betaproteobacteria</taxon>
        <taxon>Rhodocyclales</taxon>
        <taxon>Zoogloeaceae</taxon>
        <taxon>Azoarcus</taxon>
    </lineage>
</organism>
<protein>
    <submittedName>
        <fullName evidence="6">Methyl-accepting chemotaxis sensory transducer with Pas/Pac sensor</fullName>
    </submittedName>
</protein>
<dbReference type="SMART" id="SM00086">
    <property type="entry name" value="PAC"/>
    <property type="match status" value="2"/>
</dbReference>